<dbReference type="PANTHER" id="PTHR45931">
    <property type="entry name" value="SI:CH211-59O9.10"/>
    <property type="match status" value="1"/>
</dbReference>
<keyword evidence="2" id="KW-0863">Zinc-finger</keyword>
<accession>A0ABV0RF46</accession>
<comment type="caution">
    <text evidence="6">The sequence shown here is derived from an EMBL/GenBank/DDBJ whole genome shotgun (WGS) entry which is preliminary data.</text>
</comment>
<sequence>PVLVVVSAPVGSLSVFGPQVAVGGSPGPEKPNGGDRGFSHKSKRRRLNDWNICLPSCFPGSWQALLEFEERQGAVVSKKMTRREIQRFPTKTFRSATNTGNTQCQICFCDYTDGEKLRILPCFHDYHVQCIDRWLKVQAQRKFG</sequence>
<evidence type="ECO:0000256" key="2">
    <source>
        <dbReference type="ARBA" id="ARBA00022771"/>
    </source>
</evidence>
<feature type="region of interest" description="Disordered" evidence="4">
    <location>
        <begin position="21"/>
        <end position="42"/>
    </location>
</feature>
<gene>
    <name evidence="6" type="ORF">XENOCAPTIV_002813</name>
</gene>
<evidence type="ECO:0000256" key="4">
    <source>
        <dbReference type="SAM" id="MobiDB-lite"/>
    </source>
</evidence>
<dbReference type="Proteomes" id="UP001434883">
    <property type="component" value="Unassembled WGS sequence"/>
</dbReference>
<evidence type="ECO:0000313" key="6">
    <source>
        <dbReference type="EMBL" id="MEQ2206777.1"/>
    </source>
</evidence>
<dbReference type="SUPFAM" id="SSF57850">
    <property type="entry name" value="RING/U-box"/>
    <property type="match status" value="1"/>
</dbReference>
<protein>
    <recommendedName>
        <fullName evidence="5">RING-type domain-containing protein</fullName>
    </recommendedName>
</protein>
<reference evidence="6 7" key="1">
    <citation type="submission" date="2021-06" db="EMBL/GenBank/DDBJ databases">
        <authorList>
            <person name="Palmer J.M."/>
        </authorList>
    </citation>
    <scope>NUCLEOTIDE SEQUENCE [LARGE SCALE GENOMIC DNA]</scope>
    <source>
        <strain evidence="6 7">XC_2019</strain>
        <tissue evidence="6">Muscle</tissue>
    </source>
</reference>
<evidence type="ECO:0000313" key="7">
    <source>
        <dbReference type="Proteomes" id="UP001434883"/>
    </source>
</evidence>
<organism evidence="6 7">
    <name type="scientific">Xenoophorus captivus</name>
    <dbReference type="NCBI Taxonomy" id="1517983"/>
    <lineage>
        <taxon>Eukaryota</taxon>
        <taxon>Metazoa</taxon>
        <taxon>Chordata</taxon>
        <taxon>Craniata</taxon>
        <taxon>Vertebrata</taxon>
        <taxon>Euteleostomi</taxon>
        <taxon>Actinopterygii</taxon>
        <taxon>Neopterygii</taxon>
        <taxon>Teleostei</taxon>
        <taxon>Neoteleostei</taxon>
        <taxon>Acanthomorphata</taxon>
        <taxon>Ovalentaria</taxon>
        <taxon>Atherinomorphae</taxon>
        <taxon>Cyprinodontiformes</taxon>
        <taxon>Goodeidae</taxon>
        <taxon>Xenoophorus</taxon>
    </lineage>
</organism>
<dbReference type="InterPro" id="IPR013083">
    <property type="entry name" value="Znf_RING/FYVE/PHD"/>
</dbReference>
<dbReference type="InterPro" id="IPR001841">
    <property type="entry name" value="Znf_RING"/>
</dbReference>
<feature type="non-terminal residue" evidence="6">
    <location>
        <position position="1"/>
    </location>
</feature>
<evidence type="ECO:0000256" key="1">
    <source>
        <dbReference type="ARBA" id="ARBA00022723"/>
    </source>
</evidence>
<dbReference type="InterPro" id="IPR051834">
    <property type="entry name" value="RING_finger_E3_ligase"/>
</dbReference>
<feature type="domain" description="RING-type" evidence="5">
    <location>
        <begin position="103"/>
        <end position="138"/>
    </location>
</feature>
<name>A0ABV0RF46_9TELE</name>
<evidence type="ECO:0000259" key="5">
    <source>
        <dbReference type="Pfam" id="PF13639"/>
    </source>
</evidence>
<keyword evidence="7" id="KW-1185">Reference proteome</keyword>
<dbReference type="EMBL" id="JAHRIN010043297">
    <property type="protein sequence ID" value="MEQ2206777.1"/>
    <property type="molecule type" value="Genomic_DNA"/>
</dbReference>
<dbReference type="Pfam" id="PF13639">
    <property type="entry name" value="zf-RING_2"/>
    <property type="match status" value="1"/>
</dbReference>
<dbReference type="PANTHER" id="PTHR45931:SF15">
    <property type="entry name" value="SI:CH211-59O9.10"/>
    <property type="match status" value="1"/>
</dbReference>
<dbReference type="Gene3D" id="3.30.40.10">
    <property type="entry name" value="Zinc/RING finger domain, C3HC4 (zinc finger)"/>
    <property type="match status" value="1"/>
</dbReference>
<evidence type="ECO:0000256" key="3">
    <source>
        <dbReference type="ARBA" id="ARBA00022833"/>
    </source>
</evidence>
<keyword evidence="1" id="KW-0479">Metal-binding</keyword>
<proteinExistence type="predicted"/>
<keyword evidence="3" id="KW-0862">Zinc</keyword>